<accession>A0A0C3CN35</accession>
<sequence length="112" mass="12465">METPSPRCVGRGVGRVLCPRWSGDGGGGPRRLYGYAIHVRDRCREQHEVRSAAWWQELARKRFIEKRSPDPLKSSLGSGKSSTSGYGGGKSHQPLWPVFHGECGRWDEGSDI</sequence>
<dbReference type="AlphaFoldDB" id="A0A0C3CN35"/>
<evidence type="ECO:0000313" key="2">
    <source>
        <dbReference type="EMBL" id="KIM50085.1"/>
    </source>
</evidence>
<evidence type="ECO:0000256" key="1">
    <source>
        <dbReference type="SAM" id="MobiDB-lite"/>
    </source>
</evidence>
<feature type="region of interest" description="Disordered" evidence="1">
    <location>
        <begin position="66"/>
        <end position="112"/>
    </location>
</feature>
<reference evidence="2 3" key="1">
    <citation type="submission" date="2014-04" db="EMBL/GenBank/DDBJ databases">
        <authorList>
            <consortium name="DOE Joint Genome Institute"/>
            <person name="Kuo A."/>
            <person name="Kohler A."/>
            <person name="Nagy L.G."/>
            <person name="Floudas D."/>
            <person name="Copeland A."/>
            <person name="Barry K.W."/>
            <person name="Cichocki N."/>
            <person name="Veneault-Fourrey C."/>
            <person name="LaButti K."/>
            <person name="Lindquist E.A."/>
            <person name="Lipzen A."/>
            <person name="Lundell T."/>
            <person name="Morin E."/>
            <person name="Murat C."/>
            <person name="Sun H."/>
            <person name="Tunlid A."/>
            <person name="Henrissat B."/>
            <person name="Grigoriev I.V."/>
            <person name="Hibbett D.S."/>
            <person name="Martin F."/>
            <person name="Nordberg H.P."/>
            <person name="Cantor M.N."/>
            <person name="Hua S.X."/>
        </authorList>
    </citation>
    <scope>NUCLEOTIDE SEQUENCE [LARGE SCALE GENOMIC DNA]</scope>
    <source>
        <strain evidence="2 3">Foug A</strain>
    </source>
</reference>
<name>A0A0C3CN35_9AGAM</name>
<dbReference type="EMBL" id="KN822732">
    <property type="protein sequence ID" value="KIM50085.1"/>
    <property type="molecule type" value="Genomic_DNA"/>
</dbReference>
<organism evidence="2 3">
    <name type="scientific">Scleroderma citrinum Foug A</name>
    <dbReference type="NCBI Taxonomy" id="1036808"/>
    <lineage>
        <taxon>Eukaryota</taxon>
        <taxon>Fungi</taxon>
        <taxon>Dikarya</taxon>
        <taxon>Basidiomycota</taxon>
        <taxon>Agaricomycotina</taxon>
        <taxon>Agaricomycetes</taxon>
        <taxon>Agaricomycetidae</taxon>
        <taxon>Boletales</taxon>
        <taxon>Sclerodermatineae</taxon>
        <taxon>Sclerodermataceae</taxon>
        <taxon>Scleroderma</taxon>
    </lineage>
</organism>
<feature type="compositionally biased region" description="Basic and acidic residues" evidence="1">
    <location>
        <begin position="102"/>
        <end position="112"/>
    </location>
</feature>
<gene>
    <name evidence="2" type="ORF">SCLCIDRAFT_1225492</name>
</gene>
<reference evidence="3" key="2">
    <citation type="submission" date="2015-01" db="EMBL/GenBank/DDBJ databases">
        <title>Evolutionary Origins and Diversification of the Mycorrhizal Mutualists.</title>
        <authorList>
            <consortium name="DOE Joint Genome Institute"/>
            <consortium name="Mycorrhizal Genomics Consortium"/>
            <person name="Kohler A."/>
            <person name="Kuo A."/>
            <person name="Nagy L.G."/>
            <person name="Floudas D."/>
            <person name="Copeland A."/>
            <person name="Barry K.W."/>
            <person name="Cichocki N."/>
            <person name="Veneault-Fourrey C."/>
            <person name="LaButti K."/>
            <person name="Lindquist E.A."/>
            <person name="Lipzen A."/>
            <person name="Lundell T."/>
            <person name="Morin E."/>
            <person name="Murat C."/>
            <person name="Riley R."/>
            <person name="Ohm R."/>
            <person name="Sun H."/>
            <person name="Tunlid A."/>
            <person name="Henrissat B."/>
            <person name="Grigoriev I.V."/>
            <person name="Hibbett D.S."/>
            <person name="Martin F."/>
        </authorList>
    </citation>
    <scope>NUCLEOTIDE SEQUENCE [LARGE SCALE GENOMIC DNA]</scope>
    <source>
        <strain evidence="3">Foug A</strain>
    </source>
</reference>
<dbReference type="HOGENOM" id="CLU_2147371_0_0_1"/>
<evidence type="ECO:0000313" key="3">
    <source>
        <dbReference type="Proteomes" id="UP000053989"/>
    </source>
</evidence>
<proteinExistence type="predicted"/>
<feature type="compositionally biased region" description="Low complexity" evidence="1">
    <location>
        <begin position="73"/>
        <end position="84"/>
    </location>
</feature>
<dbReference type="Proteomes" id="UP000053989">
    <property type="component" value="Unassembled WGS sequence"/>
</dbReference>
<keyword evidence="3" id="KW-1185">Reference proteome</keyword>
<protein>
    <submittedName>
        <fullName evidence="2">Uncharacterized protein</fullName>
    </submittedName>
</protein>
<dbReference type="InParanoid" id="A0A0C3CN35"/>